<name>A0ABR2WV47_9FUNG</name>
<dbReference type="SUPFAM" id="SSF48097">
    <property type="entry name" value="Regulator of G-protein signaling, RGS"/>
    <property type="match status" value="1"/>
</dbReference>
<dbReference type="Gene3D" id="1.10.167.10">
    <property type="entry name" value="Regulator of G-protein Signalling 4, domain 2"/>
    <property type="match status" value="1"/>
</dbReference>
<dbReference type="CDD" id="cd07440">
    <property type="entry name" value="RGS"/>
    <property type="match status" value="1"/>
</dbReference>
<feature type="transmembrane region" description="Helical" evidence="1">
    <location>
        <begin position="6"/>
        <end position="28"/>
    </location>
</feature>
<feature type="transmembrane region" description="Helical" evidence="1">
    <location>
        <begin position="175"/>
        <end position="198"/>
    </location>
</feature>
<dbReference type="PANTHER" id="PTHR10845:SF192">
    <property type="entry name" value="DOUBLE HIT, ISOFORM B"/>
    <property type="match status" value="1"/>
</dbReference>
<dbReference type="PRINTS" id="PR01301">
    <property type="entry name" value="RGSPROTEIN"/>
</dbReference>
<keyword evidence="1" id="KW-0472">Membrane</keyword>
<dbReference type="InterPro" id="IPR036305">
    <property type="entry name" value="RGS_sf"/>
</dbReference>
<feature type="transmembrane region" description="Helical" evidence="1">
    <location>
        <begin position="66"/>
        <end position="90"/>
    </location>
</feature>
<proteinExistence type="predicted"/>
<feature type="transmembrane region" description="Helical" evidence="1">
    <location>
        <begin position="282"/>
        <end position="301"/>
    </location>
</feature>
<protein>
    <recommendedName>
        <fullName evidence="2">RGS domain-containing protein</fullName>
    </recommendedName>
</protein>
<dbReference type="InterPro" id="IPR044926">
    <property type="entry name" value="RGS_subdomain_2"/>
</dbReference>
<dbReference type="PROSITE" id="PS50132">
    <property type="entry name" value="RGS"/>
    <property type="match status" value="1"/>
</dbReference>
<gene>
    <name evidence="3" type="ORF">K7432_006298</name>
</gene>
<feature type="transmembrane region" description="Helical" evidence="1">
    <location>
        <begin position="251"/>
        <end position="270"/>
    </location>
</feature>
<feature type="transmembrane region" description="Helical" evidence="1">
    <location>
        <begin position="218"/>
        <end position="239"/>
    </location>
</feature>
<keyword evidence="4" id="KW-1185">Reference proteome</keyword>
<dbReference type="EMBL" id="JASJQH010000273">
    <property type="protein sequence ID" value="KAK9765404.1"/>
    <property type="molecule type" value="Genomic_DNA"/>
</dbReference>
<keyword evidence="1" id="KW-1133">Transmembrane helix</keyword>
<feature type="transmembrane region" description="Helical" evidence="1">
    <location>
        <begin position="40"/>
        <end position="60"/>
    </location>
</feature>
<comment type="caution">
    <text evidence="3">The sequence shown here is derived from an EMBL/GenBank/DDBJ whole genome shotgun (WGS) entry which is preliminary data.</text>
</comment>
<sequence length="458" mass="53020">MIDAGAVIACVLGPLWVAQALFAAKVFWNRKNTDCIKYRSPGLTLVALCSISIIGTMYIIRLSSAYRFPCFLVLWFTQLGYPIIYLCILGRSLRFLFLYRLSEAKLAAALNTKVKSKFFKKSDSLAGNLKKRSSEDSGLELQNLTYASDTSFPSTSFPLEENWYYKHRRILGSNVLGTLMSVVVLIHVIVLMVIQVVSPRFAVVPSIADEECMVGWEWIPHRFFVALYTVLIFFLILLLRSVSDAYGIRRELIIMCSISTFIDIFLIIFFSVPAMQILDPNIFSLAIALIPISIFYYFMVLKPIIESYGFTTIFQTLMCRPPQITLTSSMESFEILLRTPSLFEQFKLFAVKDFTVENVLFYEYCCRIHELAVSSSNYTEELREMFTIFIAHDSRFMINLNGRTFRKLQQMVLEGRFEENMYDEAQEEVKDLMFRNTYPRYLQTRRNTNVRWDTVAEP</sequence>
<accession>A0ABR2WV47</accession>
<evidence type="ECO:0000313" key="3">
    <source>
        <dbReference type="EMBL" id="KAK9765404.1"/>
    </source>
</evidence>
<evidence type="ECO:0000313" key="4">
    <source>
        <dbReference type="Proteomes" id="UP001479436"/>
    </source>
</evidence>
<feature type="domain" description="RGS" evidence="2">
    <location>
        <begin position="332"/>
        <end position="444"/>
    </location>
</feature>
<keyword evidence="1" id="KW-0812">Transmembrane</keyword>
<dbReference type="SMART" id="SM00315">
    <property type="entry name" value="RGS"/>
    <property type="match status" value="1"/>
</dbReference>
<dbReference type="InterPro" id="IPR016137">
    <property type="entry name" value="RGS"/>
</dbReference>
<dbReference type="Proteomes" id="UP001479436">
    <property type="component" value="Unassembled WGS sequence"/>
</dbReference>
<dbReference type="PANTHER" id="PTHR10845">
    <property type="entry name" value="REGULATOR OF G PROTEIN SIGNALING"/>
    <property type="match status" value="1"/>
</dbReference>
<evidence type="ECO:0000259" key="2">
    <source>
        <dbReference type="PROSITE" id="PS50132"/>
    </source>
</evidence>
<dbReference type="Pfam" id="PF00615">
    <property type="entry name" value="RGS"/>
    <property type="match status" value="1"/>
</dbReference>
<evidence type="ECO:0000256" key="1">
    <source>
        <dbReference type="SAM" id="Phobius"/>
    </source>
</evidence>
<reference evidence="3 4" key="1">
    <citation type="submission" date="2023-04" db="EMBL/GenBank/DDBJ databases">
        <title>Genome of Basidiobolus ranarum AG-B5.</title>
        <authorList>
            <person name="Stajich J.E."/>
            <person name="Carter-House D."/>
            <person name="Gryganskyi A."/>
        </authorList>
    </citation>
    <scope>NUCLEOTIDE SEQUENCE [LARGE SCALE GENOMIC DNA]</scope>
    <source>
        <strain evidence="3 4">AG-B5</strain>
    </source>
</reference>
<organism evidence="3 4">
    <name type="scientific">Basidiobolus ranarum</name>
    <dbReference type="NCBI Taxonomy" id="34480"/>
    <lineage>
        <taxon>Eukaryota</taxon>
        <taxon>Fungi</taxon>
        <taxon>Fungi incertae sedis</taxon>
        <taxon>Zoopagomycota</taxon>
        <taxon>Entomophthoromycotina</taxon>
        <taxon>Basidiobolomycetes</taxon>
        <taxon>Basidiobolales</taxon>
        <taxon>Basidiobolaceae</taxon>
        <taxon>Basidiobolus</taxon>
    </lineage>
</organism>